<evidence type="ECO:0000313" key="2">
    <source>
        <dbReference type="EMBL" id="SFQ50192.1"/>
    </source>
</evidence>
<dbReference type="InterPro" id="IPR017946">
    <property type="entry name" value="PLC-like_Pdiesterase_TIM-brl"/>
</dbReference>
<accession>A0A1I5Z174</accession>
<dbReference type="GO" id="GO:0008081">
    <property type="term" value="F:phosphoric diester hydrolase activity"/>
    <property type="evidence" value="ECO:0007669"/>
    <property type="project" value="InterPro"/>
</dbReference>
<dbReference type="InterPro" id="IPR030395">
    <property type="entry name" value="GP_PDE_dom"/>
</dbReference>
<organism evidence="2 3">
    <name type="scientific">Roseivivax halotolerans</name>
    <dbReference type="NCBI Taxonomy" id="93684"/>
    <lineage>
        <taxon>Bacteria</taxon>
        <taxon>Pseudomonadati</taxon>
        <taxon>Pseudomonadota</taxon>
        <taxon>Alphaproteobacteria</taxon>
        <taxon>Rhodobacterales</taxon>
        <taxon>Roseobacteraceae</taxon>
        <taxon>Roseivivax</taxon>
    </lineage>
</organism>
<evidence type="ECO:0000313" key="3">
    <source>
        <dbReference type="Proteomes" id="UP000243106"/>
    </source>
</evidence>
<protein>
    <submittedName>
        <fullName evidence="2">Glycerophosphoryl diester phosphodiesterase</fullName>
    </submittedName>
</protein>
<dbReference type="PROSITE" id="PS51704">
    <property type="entry name" value="GP_PDE"/>
    <property type="match status" value="1"/>
</dbReference>
<dbReference type="Proteomes" id="UP000243106">
    <property type="component" value="Unassembled WGS sequence"/>
</dbReference>
<dbReference type="SUPFAM" id="SSF51695">
    <property type="entry name" value="PLC-like phosphodiesterases"/>
    <property type="match status" value="1"/>
</dbReference>
<dbReference type="AlphaFoldDB" id="A0A1I5Z174"/>
<dbReference type="STRING" id="93684.SAMN05421853_107131"/>
<dbReference type="PANTHER" id="PTHR46211:SF1">
    <property type="entry name" value="GLYCEROPHOSPHODIESTER PHOSPHODIESTERASE, CYTOPLASMIC"/>
    <property type="match status" value="1"/>
</dbReference>
<dbReference type="RefSeq" id="WP_093012128.1">
    <property type="nucleotide sequence ID" value="NZ_FOXV01000007.1"/>
</dbReference>
<dbReference type="PANTHER" id="PTHR46211">
    <property type="entry name" value="GLYCEROPHOSPHORYL DIESTER PHOSPHODIESTERASE"/>
    <property type="match status" value="1"/>
</dbReference>
<dbReference type="Gene3D" id="3.20.20.190">
    <property type="entry name" value="Phosphatidylinositol (PI) phosphodiesterase"/>
    <property type="match status" value="1"/>
</dbReference>
<evidence type="ECO:0000259" key="1">
    <source>
        <dbReference type="PROSITE" id="PS51704"/>
    </source>
</evidence>
<keyword evidence="3" id="KW-1185">Reference proteome</keyword>
<sequence>MPPLPRALLDRPIAHRGFHDARLSRPENSRAAFEAAIAKGYGIELDLQLSRDGVAMVFHDYDLRRLTGQCGPLRQTDSAELTTIPLLYGDEPIPTLADILALVDGRAPLLIEIKDQDGAMGPDVGPLEDAAAAALADYDGSVALMSFNPHSVARCADLLPDIPRGLTTCAFLQSDWPILPAATRERLAAIPDLENVGASFVSHDRKGLTSPRIAEIKRAGLPILCWTIRSPEEEADARSVADNVTFEGYDA</sequence>
<reference evidence="3" key="1">
    <citation type="submission" date="2016-10" db="EMBL/GenBank/DDBJ databases">
        <authorList>
            <person name="Varghese N."/>
            <person name="Submissions S."/>
        </authorList>
    </citation>
    <scope>NUCLEOTIDE SEQUENCE [LARGE SCALE GENOMIC DNA]</scope>
    <source>
        <strain evidence="3">JCM 10271</strain>
    </source>
</reference>
<dbReference type="EMBL" id="FOXV01000007">
    <property type="protein sequence ID" value="SFQ50192.1"/>
    <property type="molecule type" value="Genomic_DNA"/>
</dbReference>
<dbReference type="Pfam" id="PF03009">
    <property type="entry name" value="GDPD"/>
    <property type="match status" value="1"/>
</dbReference>
<name>A0A1I5Z174_9RHOB</name>
<proteinExistence type="predicted"/>
<gene>
    <name evidence="2" type="ORF">SAMN05421853_107131</name>
</gene>
<feature type="domain" description="GP-PDE" evidence="1">
    <location>
        <begin position="10"/>
        <end position="251"/>
    </location>
</feature>
<dbReference type="GO" id="GO:0006629">
    <property type="term" value="P:lipid metabolic process"/>
    <property type="evidence" value="ECO:0007669"/>
    <property type="project" value="InterPro"/>
</dbReference>